<dbReference type="InterPro" id="IPR026950">
    <property type="entry name" value="Caps_assemb_Wzi"/>
</dbReference>
<organism evidence="2 3">
    <name type="scientific">Paramuribaculum intestinale</name>
    <dbReference type="NCBI Taxonomy" id="2094151"/>
    <lineage>
        <taxon>Bacteria</taxon>
        <taxon>Pseudomonadati</taxon>
        <taxon>Bacteroidota</taxon>
        <taxon>Bacteroidia</taxon>
        <taxon>Bacteroidales</taxon>
        <taxon>Muribaculaceae</taxon>
        <taxon>Paramuribaculum</taxon>
    </lineage>
</organism>
<dbReference type="GeneID" id="93425734"/>
<dbReference type="Proteomes" id="UP000244925">
    <property type="component" value="Unassembled WGS sequence"/>
</dbReference>
<feature type="signal peptide" evidence="1">
    <location>
        <begin position="1"/>
        <end position="22"/>
    </location>
</feature>
<keyword evidence="1" id="KW-0732">Signal</keyword>
<dbReference type="InterPro" id="IPR038636">
    <property type="entry name" value="Wzi_sf"/>
</dbReference>
<sequence>MRHIRLLTALLTTAASALCAPAIELPDSTFRYSAEVNATVSSGANTPFWLVNNRFGLSSIEKNNGYVRASLFKDARKEGRRLTWGAGVDLAVPWNFTSSFVVQQLYADLRYRNAELSVGSKEWTGGFNNLRLSSGDLLFSNNSRPIPQARLSLPDYVKVPFTNGWIGIKGYLAYGAFTDDSWQRHAAKNGARHTKHVLFHSKGGTLMVGDTQRFPLTFEAGLQMGAQFGGQSMFQGQVIDMPNGFKDWIKVFWPSAGGGDTPSSEQLNVYGNHTGEWDFRLKWAPAESDWSAALYYEHFFEDHSMMFFDYTWRDMLLGVEVNLPKNPIVSALVYEYLYTKDQAGPVYWDHTPEIPEQVSGRDQYYNHGIYAGWQHWGMGIGNPLLISPVYNRDGSLSFRHNRIKGHHLGVEGNPVPWLTWRMLLSYSRSWGTYDAPTPRVLGNVNTLFEATIRPPKLKGWSGTISFATDGGSLLGPSRGAMLSIKKTGWL</sequence>
<dbReference type="EMBL" id="PUBV01000011">
    <property type="protein sequence ID" value="PWB07584.1"/>
    <property type="molecule type" value="Genomic_DNA"/>
</dbReference>
<comment type="caution">
    <text evidence="2">The sequence shown here is derived from an EMBL/GenBank/DDBJ whole genome shotgun (WGS) entry which is preliminary data.</text>
</comment>
<dbReference type="RefSeq" id="WP_107035959.1">
    <property type="nucleotide sequence ID" value="NZ_CAOMFE010000036.1"/>
</dbReference>
<gene>
    <name evidence="2" type="ORF">C5O25_06650</name>
</gene>
<name>A0A2V1IX24_9BACT</name>
<dbReference type="AlphaFoldDB" id="A0A2V1IX24"/>
<reference evidence="3" key="1">
    <citation type="submission" date="2018-02" db="EMBL/GenBank/DDBJ databases">
        <authorList>
            <person name="Clavel T."/>
            <person name="Strowig T."/>
        </authorList>
    </citation>
    <scope>NUCLEOTIDE SEQUENCE [LARGE SCALE GENOMIC DNA]</scope>
    <source>
        <strain evidence="3">DSM 100764</strain>
    </source>
</reference>
<proteinExistence type="predicted"/>
<dbReference type="Gene3D" id="2.40.160.130">
    <property type="entry name" value="Capsule assembly protein Wzi"/>
    <property type="match status" value="1"/>
</dbReference>
<protein>
    <recommendedName>
        <fullName evidence="4">Capsule assembly Wzi family protein</fullName>
    </recommendedName>
</protein>
<evidence type="ECO:0000313" key="2">
    <source>
        <dbReference type="EMBL" id="PWB07584.1"/>
    </source>
</evidence>
<feature type="chain" id="PRO_5015896836" description="Capsule assembly Wzi family protein" evidence="1">
    <location>
        <begin position="23"/>
        <end position="490"/>
    </location>
</feature>
<keyword evidence="3" id="KW-1185">Reference proteome</keyword>
<evidence type="ECO:0000313" key="3">
    <source>
        <dbReference type="Proteomes" id="UP000244925"/>
    </source>
</evidence>
<dbReference type="Pfam" id="PF14052">
    <property type="entry name" value="Caps_assemb_Wzi"/>
    <property type="match status" value="1"/>
</dbReference>
<evidence type="ECO:0008006" key="4">
    <source>
        <dbReference type="Google" id="ProtNLM"/>
    </source>
</evidence>
<accession>A0A2V1IX24</accession>
<evidence type="ECO:0000256" key="1">
    <source>
        <dbReference type="SAM" id="SignalP"/>
    </source>
</evidence>